<evidence type="ECO:0008006" key="3">
    <source>
        <dbReference type="Google" id="ProtNLM"/>
    </source>
</evidence>
<dbReference type="RefSeq" id="WP_169050085.1">
    <property type="nucleotide sequence ID" value="NZ_JAVDRD010000007.1"/>
</dbReference>
<keyword evidence="2" id="KW-1185">Reference proteome</keyword>
<reference evidence="1 2" key="1">
    <citation type="submission" date="2023-07" db="EMBL/GenBank/DDBJ databases">
        <title>Sorghum-associated microbial communities from plants grown in Nebraska, USA.</title>
        <authorList>
            <person name="Schachtman D."/>
        </authorList>
    </citation>
    <scope>NUCLEOTIDE SEQUENCE [LARGE SCALE GENOMIC DNA]</scope>
    <source>
        <strain evidence="1 2">DS1027</strain>
    </source>
</reference>
<sequence>MMLNEGDWRKIQALEDFKFSVGGFTLLSNFPAERLQVEREAARSYHDAAVISYCRPFTQSKGLPTLSFKSIGIKPNSTERALHERLLEYRNKVVAHTDVDRMSLVLTSSRIWEGVRYVMPHVFEEVGFEFMEDLKALDDWLRKIMTPLATFVFDLMQELPAGTRIDKAARGVDRRFGPADAEIVALGEFPGQTL</sequence>
<accession>A0ABU1MNK5</accession>
<dbReference type="Proteomes" id="UP001184150">
    <property type="component" value="Unassembled WGS sequence"/>
</dbReference>
<proteinExistence type="predicted"/>
<dbReference type="EMBL" id="JAVDRD010000007">
    <property type="protein sequence ID" value="MDR6511900.1"/>
    <property type="molecule type" value="Genomic_DNA"/>
</dbReference>
<evidence type="ECO:0000313" key="1">
    <source>
        <dbReference type="EMBL" id="MDR6511900.1"/>
    </source>
</evidence>
<comment type="caution">
    <text evidence="1">The sequence shown here is derived from an EMBL/GenBank/DDBJ whole genome shotgun (WGS) entry which is preliminary data.</text>
</comment>
<evidence type="ECO:0000313" key="2">
    <source>
        <dbReference type="Proteomes" id="UP001184150"/>
    </source>
</evidence>
<protein>
    <recommendedName>
        <fullName evidence="3">HEPN AbiU2-like domain-containing protein</fullName>
    </recommendedName>
</protein>
<name>A0ABU1MNK5_9SPHN</name>
<organism evidence="1 2">
    <name type="scientific">Novosphingobium capsulatum</name>
    <dbReference type="NCBI Taxonomy" id="13688"/>
    <lineage>
        <taxon>Bacteria</taxon>
        <taxon>Pseudomonadati</taxon>
        <taxon>Pseudomonadota</taxon>
        <taxon>Alphaproteobacteria</taxon>
        <taxon>Sphingomonadales</taxon>
        <taxon>Sphingomonadaceae</taxon>
        <taxon>Novosphingobium</taxon>
    </lineage>
</organism>
<gene>
    <name evidence="1" type="ORF">J2792_002783</name>
</gene>